<keyword evidence="1" id="KW-0560">Oxidoreductase</keyword>
<name>A0ABM0GVC6_SACKO</name>
<feature type="non-terminal residue" evidence="5">
    <location>
        <position position="1"/>
    </location>
</feature>
<organism evidence="4 5">
    <name type="scientific">Saccoglossus kowalevskii</name>
    <name type="common">Acorn worm</name>
    <dbReference type="NCBI Taxonomy" id="10224"/>
    <lineage>
        <taxon>Eukaryota</taxon>
        <taxon>Metazoa</taxon>
        <taxon>Hemichordata</taxon>
        <taxon>Enteropneusta</taxon>
        <taxon>Harrimaniidae</taxon>
        <taxon>Saccoglossus</taxon>
    </lineage>
</organism>
<dbReference type="Gene3D" id="3.40.50.720">
    <property type="entry name" value="NAD(P)-binding Rossmann-like Domain"/>
    <property type="match status" value="1"/>
</dbReference>
<dbReference type="Proteomes" id="UP000694865">
    <property type="component" value="Unplaced"/>
</dbReference>
<dbReference type="GeneID" id="100369576"/>
<protein>
    <submittedName>
        <fullName evidence="5">Trifunctional enzyme subunit alpha, mitochondrial</fullName>
    </submittedName>
</protein>
<evidence type="ECO:0000313" key="5">
    <source>
        <dbReference type="RefSeq" id="XP_002738122.1"/>
    </source>
</evidence>
<dbReference type="PANTHER" id="PTHR43612">
    <property type="entry name" value="TRIFUNCTIONAL ENZYME SUBUNIT ALPHA"/>
    <property type="match status" value="1"/>
</dbReference>
<feature type="domain" description="3-hydroxyacyl-CoA dehydrogenase C-terminal" evidence="2">
    <location>
        <begin position="428"/>
        <end position="508"/>
    </location>
</feature>
<keyword evidence="4" id="KW-1185">Reference proteome</keyword>
<feature type="domain" description="3-hydroxyacyl-CoA dehydrogenase NAD binding" evidence="3">
    <location>
        <begin position="117"/>
        <end position="294"/>
    </location>
</feature>
<dbReference type="Pfam" id="PF00725">
    <property type="entry name" value="3HCDH"/>
    <property type="match status" value="2"/>
</dbReference>
<evidence type="ECO:0000256" key="1">
    <source>
        <dbReference type="ARBA" id="ARBA00023002"/>
    </source>
</evidence>
<proteinExistence type="predicted"/>
<evidence type="ECO:0000259" key="3">
    <source>
        <dbReference type="Pfam" id="PF02737"/>
    </source>
</evidence>
<dbReference type="Pfam" id="PF02737">
    <property type="entry name" value="3HCDH_N"/>
    <property type="match status" value="1"/>
</dbReference>
<dbReference type="PANTHER" id="PTHR43612:SF3">
    <property type="entry name" value="TRIFUNCTIONAL ENZYME SUBUNIT ALPHA, MITOCHONDRIAL"/>
    <property type="match status" value="1"/>
</dbReference>
<dbReference type="Gene3D" id="3.90.226.10">
    <property type="entry name" value="2-enoyl-CoA Hydratase, Chain A, domain 1"/>
    <property type="match status" value="1"/>
</dbReference>
<dbReference type="SUPFAM" id="SSF51735">
    <property type="entry name" value="NAD(P)-binding Rossmann-fold domains"/>
    <property type="match status" value="1"/>
</dbReference>
<accession>A0ABM0GVC6</accession>
<dbReference type="InterPro" id="IPR006108">
    <property type="entry name" value="3HC_DH_C"/>
</dbReference>
<feature type="domain" description="3-hydroxyacyl-CoA dehydrogenase C-terminal" evidence="2">
    <location>
        <begin position="297"/>
        <end position="392"/>
    </location>
</feature>
<dbReference type="InterPro" id="IPR036291">
    <property type="entry name" value="NAD(P)-bd_dom_sf"/>
</dbReference>
<dbReference type="RefSeq" id="XP_002738122.1">
    <property type="nucleotide sequence ID" value="XM_002738076.2"/>
</dbReference>
<evidence type="ECO:0000313" key="4">
    <source>
        <dbReference type="Proteomes" id="UP000694865"/>
    </source>
</evidence>
<dbReference type="InterPro" id="IPR050136">
    <property type="entry name" value="FA_oxidation_alpha_subunit"/>
</dbReference>
<evidence type="ECO:0000259" key="2">
    <source>
        <dbReference type="Pfam" id="PF00725"/>
    </source>
</evidence>
<sequence>GLAAGKVQKAKDKPKGLAQKLTDYVMSTGFVRDQIFKKAKAQVMKQTQGLYPAPLRILDAMKTGVEKGPTAGYLAEAEGFAQLAMTNESKALIGLFHGQTECKKNSFGKPEKPVKTLAVLGAGLMGAGIAQVSIDKKMQVLLKDMSLEGVGRGRSQIYKGFDKKVKRKRLTSFERDLIMSNLSCQVNNDDFDKADMVIEAVFEDINIKHKVLKEIEAVIPDHCIFASNTSALPITKIAEVSKRPEKVIGMHYFSPVDKMQLLEIITTEKTSKDTAASAVDVGLRQGKVVITVKDGPGFYTTRILAPTLSETIRILQEGWSPKQLDKWSKSYGFPVGIATLLDEVGIDVASHVAQDLGKIFGERFSGANNEVLIDMVDAGFLGRKSGKGIFMYEQGSKERPVNEGAEAIFKKHHIAPRGRNADEDFQLRLVTRFVNEAVLCLQEGVLTNPVEGDIGAVFGLGFPPFHGGPFRFVDTFGADNLVKVMEEFQATYGNQFKPCQLLLDHAKNTQKRFHVKK</sequence>
<dbReference type="InterPro" id="IPR008927">
    <property type="entry name" value="6-PGluconate_DH-like_C_sf"/>
</dbReference>
<reference evidence="5" key="1">
    <citation type="submission" date="2025-08" db="UniProtKB">
        <authorList>
            <consortium name="RefSeq"/>
        </authorList>
    </citation>
    <scope>IDENTIFICATION</scope>
    <source>
        <tissue evidence="5">Testes</tissue>
    </source>
</reference>
<dbReference type="SUPFAM" id="SSF48179">
    <property type="entry name" value="6-phosphogluconate dehydrogenase C-terminal domain-like"/>
    <property type="match status" value="2"/>
</dbReference>
<dbReference type="Gene3D" id="1.10.1040.50">
    <property type="match status" value="1"/>
</dbReference>
<dbReference type="InterPro" id="IPR006176">
    <property type="entry name" value="3-OHacyl-CoA_DH_NAD-bd"/>
</dbReference>
<gene>
    <name evidence="5" type="primary">HADHA</name>
</gene>